<dbReference type="InterPro" id="IPR041098">
    <property type="entry name" value="Rv2175c_C"/>
</dbReference>
<evidence type="ECO:0000259" key="1">
    <source>
        <dbReference type="Pfam" id="PF18367"/>
    </source>
</evidence>
<dbReference type="Proteomes" id="UP000321155">
    <property type="component" value="Unassembled WGS sequence"/>
</dbReference>
<dbReference type="InterPro" id="IPR048576">
    <property type="entry name" value="Rv2175c_wHTH"/>
</dbReference>
<name>A0ABQ0X3P6_9MICC</name>
<comment type="caution">
    <text evidence="3">The sequence shown here is derived from an EMBL/GenBank/DDBJ whole genome shotgun (WGS) entry which is preliminary data.</text>
</comment>
<protein>
    <recommendedName>
        <fullName evidence="5">Transcriptional regulator</fullName>
    </recommendedName>
</protein>
<feature type="domain" description="Rv2175c C-terminal" evidence="1">
    <location>
        <begin position="97"/>
        <end position="150"/>
    </location>
</feature>
<organism evidence="3 4">
    <name type="scientific">Kocuria flava</name>
    <dbReference type="NCBI Taxonomy" id="446860"/>
    <lineage>
        <taxon>Bacteria</taxon>
        <taxon>Bacillati</taxon>
        <taxon>Actinomycetota</taxon>
        <taxon>Actinomycetes</taxon>
        <taxon>Micrococcales</taxon>
        <taxon>Micrococcaceae</taxon>
        <taxon>Kocuria</taxon>
    </lineage>
</organism>
<feature type="domain" description="DNA-binding protein Rv2175c wHTH" evidence="2">
    <location>
        <begin position="44"/>
        <end position="89"/>
    </location>
</feature>
<dbReference type="EMBL" id="BJZR01000026">
    <property type="protein sequence ID" value="GEO91935.1"/>
    <property type="molecule type" value="Genomic_DNA"/>
</dbReference>
<gene>
    <name evidence="3" type="ORF">KFL01_12410</name>
</gene>
<evidence type="ECO:0008006" key="5">
    <source>
        <dbReference type="Google" id="ProtNLM"/>
    </source>
</evidence>
<evidence type="ECO:0000313" key="3">
    <source>
        <dbReference type="EMBL" id="GEO91935.1"/>
    </source>
</evidence>
<proteinExistence type="predicted"/>
<accession>A0ABQ0X3P6</accession>
<evidence type="ECO:0000259" key="2">
    <source>
        <dbReference type="Pfam" id="PF21531"/>
    </source>
</evidence>
<dbReference type="Pfam" id="PF21531">
    <property type="entry name" value="Rv2175c_wHTH"/>
    <property type="match status" value="1"/>
</dbReference>
<keyword evidence="4" id="KW-1185">Reference proteome</keyword>
<sequence length="151" mass="16704">MARRGGRGGTRVRARRRTWHPEGVKRTAGISTEEFDRLDGLVQEWLPLPDVAERLGLVVTRVHGLVDDGTLLAVRNPHDGIRRVPAAFLVDDGVLDPLRGTIAVLRDAGYTDVEAIGWLFAEDDSLPGRPVDALRAGRKTEVRRRAQALAW</sequence>
<reference evidence="3 4" key="1">
    <citation type="submission" date="2019-07" db="EMBL/GenBank/DDBJ databases">
        <title>Whole genome shotgun sequence of Kocuria flava NBRC 107626.</title>
        <authorList>
            <person name="Hosoyama A."/>
            <person name="Uohara A."/>
            <person name="Ohji S."/>
            <person name="Ichikawa N."/>
        </authorList>
    </citation>
    <scope>NUCLEOTIDE SEQUENCE [LARGE SCALE GENOMIC DNA]</scope>
    <source>
        <strain evidence="3 4">NBRC 107626</strain>
    </source>
</reference>
<dbReference type="Pfam" id="PF18367">
    <property type="entry name" value="Rv2175c_C"/>
    <property type="match status" value="1"/>
</dbReference>
<evidence type="ECO:0000313" key="4">
    <source>
        <dbReference type="Proteomes" id="UP000321155"/>
    </source>
</evidence>